<keyword evidence="1" id="KW-0805">Transcription regulation</keyword>
<dbReference type="AlphaFoldDB" id="A0A9X2S934"/>
<keyword evidence="4" id="KW-1133">Transmembrane helix</keyword>
<gene>
    <name evidence="6" type="ORF">NQZ67_12635</name>
</gene>
<dbReference type="PANTHER" id="PTHR43280:SF2">
    <property type="entry name" value="HTH-TYPE TRANSCRIPTIONAL REGULATOR EXSA"/>
    <property type="match status" value="1"/>
</dbReference>
<dbReference type="Proteomes" id="UP001141950">
    <property type="component" value="Unassembled WGS sequence"/>
</dbReference>
<dbReference type="PANTHER" id="PTHR43280">
    <property type="entry name" value="ARAC-FAMILY TRANSCRIPTIONAL REGULATOR"/>
    <property type="match status" value="1"/>
</dbReference>
<accession>A0A9X2S934</accession>
<dbReference type="InterPro" id="IPR020449">
    <property type="entry name" value="Tscrpt_reg_AraC-type_HTH"/>
</dbReference>
<dbReference type="EMBL" id="JANIPJ010000008">
    <property type="protein sequence ID" value="MCR2804726.1"/>
    <property type="molecule type" value="Genomic_DNA"/>
</dbReference>
<proteinExistence type="predicted"/>
<keyword evidence="2" id="KW-0238">DNA-binding</keyword>
<dbReference type="Gene3D" id="3.30.450.20">
    <property type="entry name" value="PAS domain"/>
    <property type="match status" value="1"/>
</dbReference>
<dbReference type="Gene3D" id="1.10.10.60">
    <property type="entry name" value="Homeodomain-like"/>
    <property type="match status" value="2"/>
</dbReference>
<protein>
    <submittedName>
        <fullName evidence="6">Helix-turn-helix domain-containing protein</fullName>
    </submittedName>
</protein>
<dbReference type="SUPFAM" id="SSF46689">
    <property type="entry name" value="Homeodomain-like"/>
    <property type="match status" value="2"/>
</dbReference>
<keyword evidence="4" id="KW-0812">Transmembrane</keyword>
<evidence type="ECO:0000256" key="2">
    <source>
        <dbReference type="ARBA" id="ARBA00023125"/>
    </source>
</evidence>
<dbReference type="InterPro" id="IPR018060">
    <property type="entry name" value="HTH_AraC"/>
</dbReference>
<evidence type="ECO:0000259" key="5">
    <source>
        <dbReference type="PROSITE" id="PS01124"/>
    </source>
</evidence>
<dbReference type="InterPro" id="IPR041522">
    <property type="entry name" value="CdaR_GGDEF"/>
</dbReference>
<dbReference type="InterPro" id="IPR009057">
    <property type="entry name" value="Homeodomain-like_sf"/>
</dbReference>
<evidence type="ECO:0000313" key="6">
    <source>
        <dbReference type="EMBL" id="MCR2804726.1"/>
    </source>
</evidence>
<keyword evidence="4" id="KW-0472">Membrane</keyword>
<dbReference type="Pfam" id="PF17853">
    <property type="entry name" value="GGDEF_2"/>
    <property type="match status" value="1"/>
</dbReference>
<feature type="transmembrane region" description="Helical" evidence="4">
    <location>
        <begin position="292"/>
        <end position="313"/>
    </location>
</feature>
<dbReference type="Pfam" id="PF12833">
    <property type="entry name" value="HTH_18"/>
    <property type="match status" value="1"/>
</dbReference>
<evidence type="ECO:0000313" key="7">
    <source>
        <dbReference type="Proteomes" id="UP001141950"/>
    </source>
</evidence>
<reference evidence="6" key="1">
    <citation type="submission" date="2022-08" db="EMBL/GenBank/DDBJ databases">
        <title>The genomic sequence of strain Paenibacillus sp. SCIV0701.</title>
        <authorList>
            <person name="Zhao H."/>
        </authorList>
    </citation>
    <scope>NUCLEOTIDE SEQUENCE</scope>
    <source>
        <strain evidence="6">SCIV0701</strain>
    </source>
</reference>
<dbReference type="RefSeq" id="WP_257445998.1">
    <property type="nucleotide sequence ID" value="NZ_JANIPJ010000008.1"/>
</dbReference>
<dbReference type="SMART" id="SM00342">
    <property type="entry name" value="HTH_ARAC"/>
    <property type="match status" value="1"/>
</dbReference>
<keyword evidence="7" id="KW-1185">Reference proteome</keyword>
<keyword evidence="3" id="KW-0804">Transcription</keyword>
<evidence type="ECO:0000256" key="3">
    <source>
        <dbReference type="ARBA" id="ARBA00023163"/>
    </source>
</evidence>
<dbReference type="GO" id="GO:0003700">
    <property type="term" value="F:DNA-binding transcription factor activity"/>
    <property type="evidence" value="ECO:0007669"/>
    <property type="project" value="InterPro"/>
</dbReference>
<evidence type="ECO:0000256" key="4">
    <source>
        <dbReference type="SAM" id="Phobius"/>
    </source>
</evidence>
<comment type="caution">
    <text evidence="6">The sequence shown here is derived from an EMBL/GenBank/DDBJ whole genome shotgun (WGS) entry which is preliminary data.</text>
</comment>
<dbReference type="GO" id="GO:0043565">
    <property type="term" value="F:sequence-specific DNA binding"/>
    <property type="evidence" value="ECO:0007669"/>
    <property type="project" value="InterPro"/>
</dbReference>
<feature type="domain" description="HTH araC/xylS-type" evidence="5">
    <location>
        <begin position="642"/>
        <end position="741"/>
    </location>
</feature>
<evidence type="ECO:0000256" key="1">
    <source>
        <dbReference type="ARBA" id="ARBA00023015"/>
    </source>
</evidence>
<name>A0A9X2S934_9BACL</name>
<organism evidence="6 7">
    <name type="scientific">Paenibacillus soyae</name>
    <dbReference type="NCBI Taxonomy" id="2969249"/>
    <lineage>
        <taxon>Bacteria</taxon>
        <taxon>Bacillati</taxon>
        <taxon>Bacillota</taxon>
        <taxon>Bacilli</taxon>
        <taxon>Bacillales</taxon>
        <taxon>Paenibacillaceae</taxon>
        <taxon>Paenibacillus</taxon>
    </lineage>
</organism>
<feature type="transmembrane region" description="Helical" evidence="4">
    <location>
        <begin position="12"/>
        <end position="37"/>
    </location>
</feature>
<sequence length="751" mass="86121">MRMKLGKMSLFYKYLISYALLLILPVLVTGFFVYQYFVGMLQTQVLQSNHGMLEQVRDTMDTQLSEMRNIAIQLSAKREFDPEQLGEAYAVYEAKEKISLYAEANTFFSEVVYKAHGVPLLISSKSTYLPSVFHQMYLKEQMDYEQFEKLLALDEVHVQAAASLKSEQDSSWDPYISYSVPVPEIGSSIDTKGMLIYLIKENEMKRMLQSFLPYEQSNVYIVDQQGELITSLSDQLKLPKELLYSESELSGIRQLGGEPYYVSRITSASSDWTYITVVSETQLMKPVDELKYKATIVLALILIIGSSIIYINMHVHYNPLRRLIRIVDEKLQQSDGGSRQGLDKLRSAFDYMSTRSMTLENQVELSRPARRQQLLTQLLQGGTGDEEAFRQACEELGIRLRGSYRVVCMQAHPNERLDSADSAPATSCPWRLMVPDEIDMYQVETIQPHRWIWIQEWQEGEAWSTWHKELDAATGIPWTIGVGDKCNELSELPKSYIGALTALQFHLIAGSDRVILPDQLSSGDDKFLAYPARELDMLSFHLKEGDLAQTRRYMENTLEQIRARSQSLLTAKYIYFDIVHTILKAVSNEALHRGIAISYPDIIELTQCTSYSQMDAIVWKTLDEIAPLLEKQEQPGEDMLLQQIIELLHAKYADSQFSIQGMAGHFSQSASYLSRYFKEQTGRTVSDYLNGIRIDEAKRLLIETDLTVTDIVQRIGYSDPSSFIRKFKSELQLTPGEYRKRMQKPHERPPQ</sequence>
<dbReference type="PRINTS" id="PR00032">
    <property type="entry name" value="HTHARAC"/>
</dbReference>
<dbReference type="PROSITE" id="PS01124">
    <property type="entry name" value="HTH_ARAC_FAMILY_2"/>
    <property type="match status" value="1"/>
</dbReference>